<dbReference type="InterPro" id="IPR050900">
    <property type="entry name" value="Transposase_IS3/IS150/IS904"/>
</dbReference>
<evidence type="ECO:0000313" key="4">
    <source>
        <dbReference type="Proteomes" id="UP001146336"/>
    </source>
</evidence>
<evidence type="ECO:0000313" key="3">
    <source>
        <dbReference type="EMBL" id="MDF9298839.1"/>
    </source>
</evidence>
<organism evidence="3 4">
    <name type="scientific">Weissella fermenti</name>
    <dbReference type="NCBI Taxonomy" id="2987699"/>
    <lineage>
        <taxon>Bacteria</taxon>
        <taxon>Bacillati</taxon>
        <taxon>Bacillota</taxon>
        <taxon>Bacilli</taxon>
        <taxon>Lactobacillales</taxon>
        <taxon>Lactobacillaceae</taxon>
        <taxon>Weissella</taxon>
    </lineage>
</organism>
<feature type="domain" description="Integrase catalytic" evidence="2">
    <location>
        <begin position="106"/>
        <end position="271"/>
    </location>
</feature>
<dbReference type="PROSITE" id="PS50994">
    <property type="entry name" value="INTEGRASE"/>
    <property type="match status" value="1"/>
</dbReference>
<evidence type="ECO:0000256" key="1">
    <source>
        <dbReference type="ARBA" id="ARBA00002286"/>
    </source>
</evidence>
<dbReference type="Pfam" id="PF13333">
    <property type="entry name" value="rve_2"/>
    <property type="match status" value="1"/>
</dbReference>
<sequence>MLKVLPIAESTVHYWKRKFQKDDSDEPLRVAIRTIWEADNHYGVRRVYLELRKQPEFAEVNHKKVQRLMHEMGLKGVGYNKQSRKYDSSKGPEGKRVKNKIHRRFKTDRPLQKLSSDVTEFKIPATGEKVYLEPILDMYNNEILTHSISTRPNLEFTLQPLNQLVEQLPELTYRTTIHTDQGWQYRHRVWRKKLKQNRIIQSMSRRATALDNAVMESFFNKLKVEIGPLNNYSSAKELIDAINNWILYYNNTRIQAKLNGHSPVEYRQMAA</sequence>
<dbReference type="InterPro" id="IPR025948">
    <property type="entry name" value="HTH-like_dom"/>
</dbReference>
<name>A0ABT6D084_9LACO</name>
<accession>A0ABT6D084</accession>
<dbReference type="PANTHER" id="PTHR46889">
    <property type="entry name" value="TRANSPOSASE INSF FOR INSERTION SEQUENCE IS3B-RELATED"/>
    <property type="match status" value="1"/>
</dbReference>
<dbReference type="EMBL" id="JAOZFC020000001">
    <property type="protein sequence ID" value="MDF9298839.1"/>
    <property type="molecule type" value="Genomic_DNA"/>
</dbReference>
<dbReference type="Pfam" id="PF13276">
    <property type="entry name" value="HTH_21"/>
    <property type="match status" value="1"/>
</dbReference>
<evidence type="ECO:0000259" key="2">
    <source>
        <dbReference type="PROSITE" id="PS50994"/>
    </source>
</evidence>
<dbReference type="Gene3D" id="3.30.420.10">
    <property type="entry name" value="Ribonuclease H-like superfamily/Ribonuclease H"/>
    <property type="match status" value="1"/>
</dbReference>
<comment type="caution">
    <text evidence="3">The sequence shown here is derived from an EMBL/GenBank/DDBJ whole genome shotgun (WGS) entry which is preliminary data.</text>
</comment>
<dbReference type="Proteomes" id="UP001146336">
    <property type="component" value="Unassembled WGS sequence"/>
</dbReference>
<dbReference type="InterPro" id="IPR048020">
    <property type="entry name" value="Transpos_IS3"/>
</dbReference>
<dbReference type="InterPro" id="IPR036397">
    <property type="entry name" value="RNaseH_sf"/>
</dbReference>
<keyword evidence="4" id="KW-1185">Reference proteome</keyword>
<proteinExistence type="predicted"/>
<dbReference type="NCBIfam" id="NF033516">
    <property type="entry name" value="transpos_IS3"/>
    <property type="match status" value="1"/>
</dbReference>
<dbReference type="InterPro" id="IPR001584">
    <property type="entry name" value="Integrase_cat-core"/>
</dbReference>
<comment type="function">
    <text evidence="1">Involved in the transposition of the insertion sequence.</text>
</comment>
<dbReference type="PANTHER" id="PTHR46889:SF4">
    <property type="entry name" value="TRANSPOSASE INSO FOR INSERTION SEQUENCE ELEMENT IS911B-RELATED"/>
    <property type="match status" value="1"/>
</dbReference>
<reference evidence="3" key="1">
    <citation type="submission" date="2023-03" db="EMBL/GenBank/DDBJ databases">
        <title>Comparative genomics of Weissella fermenti BK2, and weissella type species.</title>
        <authorList>
            <person name="Lee J.K."/>
            <person name="Baek J.H."/>
            <person name="Kim J.M."/>
            <person name="Choi D.G."/>
            <person name="Jeon C.O."/>
        </authorList>
    </citation>
    <scope>NUCLEOTIDE SEQUENCE</scope>
    <source>
        <strain evidence="3">BK2</strain>
    </source>
</reference>
<dbReference type="Pfam" id="PF00665">
    <property type="entry name" value="rve"/>
    <property type="match status" value="1"/>
</dbReference>
<dbReference type="SUPFAM" id="SSF53098">
    <property type="entry name" value="Ribonuclease H-like"/>
    <property type="match status" value="1"/>
</dbReference>
<protein>
    <submittedName>
        <fullName evidence="3">IS3 family transposase</fullName>
    </submittedName>
</protein>
<gene>
    <name evidence="3" type="ORF">OIT47_000710</name>
</gene>
<dbReference type="InterPro" id="IPR012337">
    <property type="entry name" value="RNaseH-like_sf"/>
</dbReference>